<keyword evidence="4" id="KW-0636">Prenylation</keyword>
<dbReference type="InterPro" id="IPR006121">
    <property type="entry name" value="HMA_dom"/>
</dbReference>
<dbReference type="PANTHER" id="PTHR45811">
    <property type="entry name" value="COPPER TRANSPORT PROTEIN FAMILY-RELATED"/>
    <property type="match status" value="1"/>
</dbReference>
<protein>
    <submittedName>
        <fullName evidence="7">Uncharacterized protein LOC107261395</fullName>
    </submittedName>
</protein>
<evidence type="ECO:0000259" key="6">
    <source>
        <dbReference type="PROSITE" id="PS50846"/>
    </source>
</evidence>
<feature type="domain" description="HMA" evidence="6">
    <location>
        <begin position="2"/>
        <end position="65"/>
    </location>
</feature>
<dbReference type="InterPro" id="IPR036163">
    <property type="entry name" value="HMA_dom_sf"/>
</dbReference>
<keyword evidence="2" id="KW-0479">Metal-binding</keyword>
<sequence>MSKETVVSVEMLCSKCRQKVMHFVAQIEGITSIVLEPSKNTVTVIGEADPVRIIKNVRKVRRSASIVSIGAPKGKKDDSSKWGETSKECVVLYGPQICKRCDAWYVVDDPLYSYCSIL</sequence>
<keyword evidence="3" id="KW-0449">Lipoprotein</keyword>
<proteinExistence type="inferred from homology"/>
<keyword evidence="1" id="KW-0488">Methylation</keyword>
<evidence type="ECO:0000256" key="2">
    <source>
        <dbReference type="ARBA" id="ARBA00022723"/>
    </source>
</evidence>
<evidence type="ECO:0000313" key="7">
    <source>
        <dbReference type="EMBL" id="MBW97584.1"/>
    </source>
</evidence>
<reference evidence="7" key="1">
    <citation type="submission" date="2018-02" db="EMBL/GenBank/DDBJ databases">
        <title>Rhizophora mucronata_Transcriptome.</title>
        <authorList>
            <person name="Meera S.P."/>
            <person name="Sreeshan A."/>
            <person name="Augustine A."/>
        </authorList>
    </citation>
    <scope>NUCLEOTIDE SEQUENCE</scope>
    <source>
        <tissue evidence="7">Leaf</tissue>
    </source>
</reference>
<evidence type="ECO:0000256" key="1">
    <source>
        <dbReference type="ARBA" id="ARBA00022481"/>
    </source>
</evidence>
<dbReference type="AlphaFoldDB" id="A0A2P2JVT7"/>
<comment type="similarity">
    <text evidence="5">Belongs to the HIPP family.</text>
</comment>
<dbReference type="SUPFAM" id="SSF55008">
    <property type="entry name" value="HMA, heavy metal-associated domain"/>
    <property type="match status" value="1"/>
</dbReference>
<dbReference type="GO" id="GO:0046872">
    <property type="term" value="F:metal ion binding"/>
    <property type="evidence" value="ECO:0007669"/>
    <property type="project" value="UniProtKB-KW"/>
</dbReference>
<evidence type="ECO:0000256" key="4">
    <source>
        <dbReference type="ARBA" id="ARBA00023289"/>
    </source>
</evidence>
<dbReference type="PROSITE" id="PS50846">
    <property type="entry name" value="HMA_2"/>
    <property type="match status" value="1"/>
</dbReference>
<dbReference type="Gene3D" id="3.30.70.100">
    <property type="match status" value="1"/>
</dbReference>
<dbReference type="PANTHER" id="PTHR45811:SF27">
    <property type="entry name" value="HEAVY METAL-ASSOCIATED ISOPRENYLATED PLANT PROTEIN 3-LIKE"/>
    <property type="match status" value="1"/>
</dbReference>
<name>A0A2P2JVT7_RHIMU</name>
<evidence type="ECO:0000256" key="3">
    <source>
        <dbReference type="ARBA" id="ARBA00023288"/>
    </source>
</evidence>
<dbReference type="Pfam" id="PF00403">
    <property type="entry name" value="HMA"/>
    <property type="match status" value="1"/>
</dbReference>
<dbReference type="EMBL" id="GGEC01017101">
    <property type="protein sequence ID" value="MBW97584.1"/>
    <property type="molecule type" value="Transcribed_RNA"/>
</dbReference>
<evidence type="ECO:0000256" key="5">
    <source>
        <dbReference type="ARBA" id="ARBA00024045"/>
    </source>
</evidence>
<dbReference type="InterPro" id="IPR051863">
    <property type="entry name" value="HIPP"/>
</dbReference>
<organism evidence="7">
    <name type="scientific">Rhizophora mucronata</name>
    <name type="common">Asiatic mangrove</name>
    <dbReference type="NCBI Taxonomy" id="61149"/>
    <lineage>
        <taxon>Eukaryota</taxon>
        <taxon>Viridiplantae</taxon>
        <taxon>Streptophyta</taxon>
        <taxon>Embryophyta</taxon>
        <taxon>Tracheophyta</taxon>
        <taxon>Spermatophyta</taxon>
        <taxon>Magnoliopsida</taxon>
        <taxon>eudicotyledons</taxon>
        <taxon>Gunneridae</taxon>
        <taxon>Pentapetalae</taxon>
        <taxon>rosids</taxon>
        <taxon>fabids</taxon>
        <taxon>Malpighiales</taxon>
        <taxon>Rhizophoraceae</taxon>
        <taxon>Rhizophora</taxon>
    </lineage>
</organism>
<accession>A0A2P2JVT7</accession>